<comment type="caution">
    <text evidence="2">The sequence shown here is derived from an EMBL/GenBank/DDBJ whole genome shotgun (WGS) entry which is preliminary data.</text>
</comment>
<dbReference type="EMBL" id="JASSZA010000021">
    <property type="protein sequence ID" value="KAK2084981.1"/>
    <property type="molecule type" value="Genomic_DNA"/>
</dbReference>
<evidence type="ECO:0000313" key="3">
    <source>
        <dbReference type="Proteomes" id="UP001266305"/>
    </source>
</evidence>
<accession>A0ABQ9TJZ3</accession>
<name>A0ABQ9TJZ3_SAGOE</name>
<dbReference type="Proteomes" id="UP001266305">
    <property type="component" value="Unassembled WGS sequence"/>
</dbReference>
<organism evidence="2 3">
    <name type="scientific">Saguinus oedipus</name>
    <name type="common">Cotton-top tamarin</name>
    <name type="synonym">Oedipomidas oedipus</name>
    <dbReference type="NCBI Taxonomy" id="9490"/>
    <lineage>
        <taxon>Eukaryota</taxon>
        <taxon>Metazoa</taxon>
        <taxon>Chordata</taxon>
        <taxon>Craniata</taxon>
        <taxon>Vertebrata</taxon>
        <taxon>Euteleostomi</taxon>
        <taxon>Mammalia</taxon>
        <taxon>Eutheria</taxon>
        <taxon>Euarchontoglires</taxon>
        <taxon>Primates</taxon>
        <taxon>Haplorrhini</taxon>
        <taxon>Platyrrhini</taxon>
        <taxon>Cebidae</taxon>
        <taxon>Callitrichinae</taxon>
        <taxon>Saguinus</taxon>
    </lineage>
</organism>
<protein>
    <submittedName>
        <fullName evidence="2">Uncharacterized protein</fullName>
    </submittedName>
</protein>
<sequence length="242" mass="26398">MSAGKDNRLFKSSIEIRLGIRFLKQTPVGDWISSDDVPEAWWLEKSSKNGDRLCEAKRGEARGGSGSADARGNRIQVQVSAAGRREAPPSAGLRRRLRRHNRLPALAADPELREGPRVSHALPSPQVNMAPAPKCRADGPVIPSEQPSKSSAGADGGLRRSGQALAPSSPRLWGGQQGAQETAGGRVRSLRVRRFRTRRLRSDTFACAPKNERKRKRILIETLQPAAAEKSDRPRELPPTSA</sequence>
<evidence type="ECO:0000313" key="2">
    <source>
        <dbReference type="EMBL" id="KAK2084981.1"/>
    </source>
</evidence>
<feature type="compositionally biased region" description="Basic and acidic residues" evidence="1">
    <location>
        <begin position="52"/>
        <end position="61"/>
    </location>
</feature>
<feature type="compositionally biased region" description="Basic residues" evidence="1">
    <location>
        <begin position="93"/>
        <end position="102"/>
    </location>
</feature>
<evidence type="ECO:0000256" key="1">
    <source>
        <dbReference type="SAM" id="MobiDB-lite"/>
    </source>
</evidence>
<feature type="compositionally biased region" description="Low complexity" evidence="1">
    <location>
        <begin position="178"/>
        <end position="187"/>
    </location>
</feature>
<feature type="region of interest" description="Disordered" evidence="1">
    <location>
        <begin position="207"/>
        <end position="242"/>
    </location>
</feature>
<feature type="region of interest" description="Disordered" evidence="1">
    <location>
        <begin position="52"/>
        <end position="189"/>
    </location>
</feature>
<proteinExistence type="predicted"/>
<keyword evidence="3" id="KW-1185">Reference proteome</keyword>
<reference evidence="2 3" key="1">
    <citation type="submission" date="2023-05" db="EMBL/GenBank/DDBJ databases">
        <title>B98-5 Cell Line De Novo Hybrid Assembly: An Optical Mapping Approach.</title>
        <authorList>
            <person name="Kananen K."/>
            <person name="Auerbach J.A."/>
            <person name="Kautto E."/>
            <person name="Blachly J.S."/>
        </authorList>
    </citation>
    <scope>NUCLEOTIDE SEQUENCE [LARGE SCALE GENOMIC DNA]</scope>
    <source>
        <strain evidence="2">B95-8</strain>
        <tissue evidence="2">Cell line</tissue>
    </source>
</reference>
<gene>
    <name evidence="2" type="ORF">P7K49_036281</name>
</gene>